<dbReference type="Gene3D" id="3.90.190.20">
    <property type="entry name" value="Mur ligase, C-terminal domain"/>
    <property type="match status" value="1"/>
</dbReference>
<sequence length="453" mass="46094">MSALWTGAEIAAATGGVLSAPFDVDGVTFDSREVIGGELFVAMRGEQADGHEYVAKAAERGAAGFIVERAVDQPHVRVTDSFTALEALGAAGRARTNATIIGVTGSVGKTGTKEALRLAFERIAPEATHASVKSYNNHTGVPLSLARMPAPTRFGVFEMGMNHVGELAGLTRLVRPHIALITWVTAAHIAHFPGGEAEIAAAKAEIFEGLQPGGTAIFPADSEHAPLLAAAAAKHAANSISFGWKTGADVRVLQADIGPVSTTLVADVMGDEVQCTIGMAGRHWVNNALAVLAAVKAAGGDLAEAGLALAGLTELPGRGARVSLAVDGGTATLIDESYNANPLSMAAALAVLRDSPAKRRLAVLGAMRELGAESDARHGALAAPITEAGVADLALVGPEMAALKLAGASHLPDAAAALAWARATLRDGDVLLIKGSNSVGLGKLVAALKESAR</sequence>
<dbReference type="InterPro" id="IPR013221">
    <property type="entry name" value="Mur_ligase_cen"/>
</dbReference>
<comment type="similarity">
    <text evidence="10">Belongs to the MurCDEF family. MurF subfamily.</text>
</comment>
<comment type="catalytic activity">
    <reaction evidence="10 11">
        <text>D-alanyl-D-alanine + UDP-N-acetyl-alpha-D-muramoyl-L-alanyl-gamma-D-glutamyl-meso-2,6-diaminopimelate + ATP = UDP-N-acetyl-alpha-D-muramoyl-L-alanyl-gamma-D-glutamyl-meso-2,6-diaminopimeloyl-D-alanyl-D-alanine + ADP + phosphate + H(+)</text>
        <dbReference type="Rhea" id="RHEA:28374"/>
        <dbReference type="ChEBI" id="CHEBI:15378"/>
        <dbReference type="ChEBI" id="CHEBI:30616"/>
        <dbReference type="ChEBI" id="CHEBI:43474"/>
        <dbReference type="ChEBI" id="CHEBI:57822"/>
        <dbReference type="ChEBI" id="CHEBI:61386"/>
        <dbReference type="ChEBI" id="CHEBI:83905"/>
        <dbReference type="ChEBI" id="CHEBI:456216"/>
        <dbReference type="EC" id="6.3.2.10"/>
    </reaction>
</comment>
<keyword evidence="4 10" id="KW-0547">Nucleotide-binding</keyword>
<dbReference type="InterPro" id="IPR036615">
    <property type="entry name" value="Mur_ligase_C_dom_sf"/>
</dbReference>
<comment type="subcellular location">
    <subcellularLocation>
        <location evidence="10 11">Cytoplasm</location>
    </subcellularLocation>
</comment>
<dbReference type="Pfam" id="PF08245">
    <property type="entry name" value="Mur_ligase_M"/>
    <property type="match status" value="1"/>
</dbReference>
<evidence type="ECO:0000256" key="9">
    <source>
        <dbReference type="ARBA" id="ARBA00023316"/>
    </source>
</evidence>
<dbReference type="Pfam" id="PF01225">
    <property type="entry name" value="Mur_ligase"/>
    <property type="match status" value="1"/>
</dbReference>
<comment type="caution">
    <text evidence="15">The sequence shown here is derived from an EMBL/GenBank/DDBJ whole genome shotgun (WGS) entry which is preliminary data.</text>
</comment>
<dbReference type="SUPFAM" id="SSF53244">
    <property type="entry name" value="MurD-like peptide ligases, peptide-binding domain"/>
    <property type="match status" value="1"/>
</dbReference>
<keyword evidence="7 10" id="KW-0573">Peptidoglycan synthesis</keyword>
<evidence type="ECO:0000256" key="5">
    <source>
        <dbReference type="ARBA" id="ARBA00022840"/>
    </source>
</evidence>
<accession>A0A501XGX4</accession>
<dbReference type="UniPathway" id="UPA00219"/>
<keyword evidence="6 10" id="KW-0133">Cell shape</keyword>
<dbReference type="GO" id="GO:0005737">
    <property type="term" value="C:cytoplasm"/>
    <property type="evidence" value="ECO:0007669"/>
    <property type="project" value="UniProtKB-SubCell"/>
</dbReference>
<evidence type="ECO:0000256" key="6">
    <source>
        <dbReference type="ARBA" id="ARBA00022960"/>
    </source>
</evidence>
<dbReference type="RefSeq" id="WP_140928991.1">
    <property type="nucleotide sequence ID" value="NZ_VFSU01000030.1"/>
</dbReference>
<keyword evidence="8 10" id="KW-0131">Cell cycle</keyword>
<reference evidence="15 16" key="1">
    <citation type="submission" date="2019-06" db="EMBL/GenBank/DDBJ databases">
        <authorList>
            <person name="Lee I."/>
            <person name="Jang G.I."/>
            <person name="Hwang C.Y."/>
        </authorList>
    </citation>
    <scope>NUCLEOTIDE SEQUENCE [LARGE SCALE GENOMIC DNA]</scope>
    <source>
        <strain evidence="15 16">PAMC 28131</strain>
    </source>
</reference>
<evidence type="ECO:0000313" key="16">
    <source>
        <dbReference type="Proteomes" id="UP000319897"/>
    </source>
</evidence>
<keyword evidence="2 10" id="KW-0436">Ligase</keyword>
<dbReference type="OrthoDB" id="9801978at2"/>
<dbReference type="EMBL" id="VFSU01000030">
    <property type="protein sequence ID" value="TPE59544.1"/>
    <property type="molecule type" value="Genomic_DNA"/>
</dbReference>
<evidence type="ECO:0000256" key="10">
    <source>
        <dbReference type="HAMAP-Rule" id="MF_02019"/>
    </source>
</evidence>
<dbReference type="EC" id="6.3.2.10" evidence="10 11"/>
<keyword evidence="5 10" id="KW-0067">ATP-binding</keyword>
<evidence type="ECO:0000256" key="4">
    <source>
        <dbReference type="ARBA" id="ARBA00022741"/>
    </source>
</evidence>
<dbReference type="Proteomes" id="UP000319897">
    <property type="component" value="Unassembled WGS sequence"/>
</dbReference>
<dbReference type="InterPro" id="IPR035911">
    <property type="entry name" value="MurE/MurF_N"/>
</dbReference>
<dbReference type="PANTHER" id="PTHR43024">
    <property type="entry name" value="UDP-N-ACETYLMURAMOYL-TRIPEPTIDE--D-ALANYL-D-ALANINE LIGASE"/>
    <property type="match status" value="1"/>
</dbReference>
<dbReference type="SUPFAM" id="SSF53623">
    <property type="entry name" value="MurD-like peptide ligases, catalytic domain"/>
    <property type="match status" value="1"/>
</dbReference>
<feature type="domain" description="Mur ligase central" evidence="14">
    <location>
        <begin position="103"/>
        <end position="295"/>
    </location>
</feature>
<dbReference type="GO" id="GO:0009252">
    <property type="term" value="P:peptidoglycan biosynthetic process"/>
    <property type="evidence" value="ECO:0007669"/>
    <property type="project" value="UniProtKB-UniRule"/>
</dbReference>
<dbReference type="InterPro" id="IPR004101">
    <property type="entry name" value="Mur_ligase_C"/>
</dbReference>
<evidence type="ECO:0000256" key="3">
    <source>
        <dbReference type="ARBA" id="ARBA00022618"/>
    </source>
</evidence>
<proteinExistence type="inferred from homology"/>
<dbReference type="GO" id="GO:0005524">
    <property type="term" value="F:ATP binding"/>
    <property type="evidence" value="ECO:0007669"/>
    <property type="project" value="UniProtKB-UniRule"/>
</dbReference>
<dbReference type="InterPro" id="IPR036565">
    <property type="entry name" value="Mur-like_cat_sf"/>
</dbReference>
<feature type="domain" description="Mur ligase N-terminal catalytic" evidence="12">
    <location>
        <begin position="24"/>
        <end position="72"/>
    </location>
</feature>
<dbReference type="AlphaFoldDB" id="A0A501XGX4"/>
<evidence type="ECO:0000259" key="13">
    <source>
        <dbReference type="Pfam" id="PF02875"/>
    </source>
</evidence>
<keyword evidence="3 10" id="KW-0132">Cell division</keyword>
<dbReference type="InterPro" id="IPR005863">
    <property type="entry name" value="UDP-N-AcMur_synth"/>
</dbReference>
<protein>
    <recommendedName>
        <fullName evidence="10 11">UDP-N-acetylmuramoyl-tripeptide--D-alanyl-D-alanine ligase</fullName>
        <ecNumber evidence="10 11">6.3.2.10</ecNumber>
    </recommendedName>
    <alternativeName>
        <fullName evidence="10">D-alanyl-D-alanine-adding enzyme</fullName>
    </alternativeName>
</protein>
<keyword evidence="9 10" id="KW-0961">Cell wall biogenesis/degradation</keyword>
<dbReference type="InterPro" id="IPR000713">
    <property type="entry name" value="Mur_ligase_N"/>
</dbReference>
<evidence type="ECO:0000256" key="2">
    <source>
        <dbReference type="ARBA" id="ARBA00022598"/>
    </source>
</evidence>
<dbReference type="GO" id="GO:0047480">
    <property type="term" value="F:UDP-N-acetylmuramoyl-tripeptide-D-alanyl-D-alanine ligase activity"/>
    <property type="evidence" value="ECO:0007669"/>
    <property type="project" value="UniProtKB-UniRule"/>
</dbReference>
<evidence type="ECO:0000256" key="1">
    <source>
        <dbReference type="ARBA" id="ARBA00022490"/>
    </source>
</evidence>
<dbReference type="GO" id="GO:0051301">
    <property type="term" value="P:cell division"/>
    <property type="evidence" value="ECO:0007669"/>
    <property type="project" value="UniProtKB-KW"/>
</dbReference>
<dbReference type="GO" id="GO:0071555">
    <property type="term" value="P:cell wall organization"/>
    <property type="evidence" value="ECO:0007669"/>
    <property type="project" value="UniProtKB-KW"/>
</dbReference>
<gene>
    <name evidence="10 15" type="primary">murF</name>
    <name evidence="15" type="ORF">FJQ54_13775</name>
</gene>
<dbReference type="HAMAP" id="MF_02019">
    <property type="entry name" value="MurF"/>
    <property type="match status" value="1"/>
</dbReference>
<evidence type="ECO:0000259" key="14">
    <source>
        <dbReference type="Pfam" id="PF08245"/>
    </source>
</evidence>
<comment type="pathway">
    <text evidence="10 11">Cell wall biogenesis; peptidoglycan biosynthesis.</text>
</comment>
<dbReference type="SUPFAM" id="SSF63418">
    <property type="entry name" value="MurE/MurF N-terminal domain"/>
    <property type="match status" value="1"/>
</dbReference>
<keyword evidence="1 10" id="KW-0963">Cytoplasm</keyword>
<dbReference type="Gene3D" id="3.40.1390.10">
    <property type="entry name" value="MurE/MurF, N-terminal domain"/>
    <property type="match status" value="1"/>
</dbReference>
<dbReference type="GO" id="GO:0008360">
    <property type="term" value="P:regulation of cell shape"/>
    <property type="evidence" value="ECO:0007669"/>
    <property type="project" value="UniProtKB-KW"/>
</dbReference>
<evidence type="ECO:0000256" key="11">
    <source>
        <dbReference type="RuleBase" id="RU004136"/>
    </source>
</evidence>
<evidence type="ECO:0000313" key="15">
    <source>
        <dbReference type="EMBL" id="TPE59544.1"/>
    </source>
</evidence>
<keyword evidence="16" id="KW-1185">Reference proteome</keyword>
<dbReference type="InterPro" id="IPR051046">
    <property type="entry name" value="MurCDEF_CellWall_CoF430Synth"/>
</dbReference>
<organism evidence="15 16">
    <name type="scientific">Sandaracinobacter neustonicus</name>
    <dbReference type="NCBI Taxonomy" id="1715348"/>
    <lineage>
        <taxon>Bacteria</taxon>
        <taxon>Pseudomonadati</taxon>
        <taxon>Pseudomonadota</taxon>
        <taxon>Alphaproteobacteria</taxon>
        <taxon>Sphingomonadales</taxon>
        <taxon>Sphingosinicellaceae</taxon>
        <taxon>Sandaracinobacter</taxon>
    </lineage>
</organism>
<comment type="function">
    <text evidence="10 11">Involved in cell wall formation. Catalyzes the final step in the synthesis of UDP-N-acetylmuramoyl-pentapeptide, the precursor of murein.</text>
</comment>
<evidence type="ECO:0000256" key="7">
    <source>
        <dbReference type="ARBA" id="ARBA00022984"/>
    </source>
</evidence>
<feature type="domain" description="Mur ligase C-terminal" evidence="13">
    <location>
        <begin position="330"/>
        <end position="436"/>
    </location>
</feature>
<dbReference type="GO" id="GO:0008766">
    <property type="term" value="F:UDP-N-acetylmuramoylalanyl-D-glutamyl-2,6-diaminopimelate-D-alanyl-D-alanine ligase activity"/>
    <property type="evidence" value="ECO:0007669"/>
    <property type="project" value="RHEA"/>
</dbReference>
<dbReference type="PANTHER" id="PTHR43024:SF1">
    <property type="entry name" value="UDP-N-ACETYLMURAMOYL-TRIPEPTIDE--D-ALANYL-D-ALANINE LIGASE"/>
    <property type="match status" value="1"/>
</dbReference>
<name>A0A501XGX4_9SPHN</name>
<evidence type="ECO:0000259" key="12">
    <source>
        <dbReference type="Pfam" id="PF01225"/>
    </source>
</evidence>
<dbReference type="Pfam" id="PF02875">
    <property type="entry name" value="Mur_ligase_C"/>
    <property type="match status" value="1"/>
</dbReference>
<evidence type="ECO:0000256" key="8">
    <source>
        <dbReference type="ARBA" id="ARBA00023306"/>
    </source>
</evidence>
<dbReference type="NCBIfam" id="TIGR01143">
    <property type="entry name" value="murF"/>
    <property type="match status" value="1"/>
</dbReference>
<comment type="caution">
    <text evidence="10">Lacks conserved residue(s) required for the propagation of feature annotation.</text>
</comment>
<dbReference type="Gene3D" id="3.40.1190.10">
    <property type="entry name" value="Mur-like, catalytic domain"/>
    <property type="match status" value="1"/>
</dbReference>